<gene>
    <name evidence="2" type="ORF">CAC42_3666</name>
</gene>
<feature type="region of interest" description="Disordered" evidence="1">
    <location>
        <begin position="59"/>
        <end position="92"/>
    </location>
</feature>
<sequence>MTVGLSKTIKKDVKEVLLAHSRPNADISDPRLELLTIADTRKLAADHVTFDDIIKGDINEDDINKDDINKDDTNDEEVADQKDQFQRDPKTTIISSPSIRLLKGSDIESLATGPTTFEERTTVQSLPAIQSLERDHWRVLSYLVGKNSIKQYDSAMAGYRRMS</sequence>
<proteinExistence type="predicted"/>
<keyword evidence="3" id="KW-1185">Reference proteome</keyword>
<dbReference type="Proteomes" id="UP000243797">
    <property type="component" value="Unassembled WGS sequence"/>
</dbReference>
<reference evidence="2 3" key="1">
    <citation type="submission" date="2017-06" db="EMBL/GenBank/DDBJ databases">
        <title>Draft genome sequence of a variant of Elsinoe murrayae.</title>
        <authorList>
            <person name="Cheng Q."/>
        </authorList>
    </citation>
    <scope>NUCLEOTIDE SEQUENCE [LARGE SCALE GENOMIC DNA]</scope>
    <source>
        <strain evidence="2 3">CQ-2017a</strain>
    </source>
</reference>
<dbReference type="EMBL" id="NKHZ01000054">
    <property type="protein sequence ID" value="PNS17096.1"/>
    <property type="molecule type" value="Genomic_DNA"/>
</dbReference>
<dbReference type="InParanoid" id="A0A2K1QPS1"/>
<evidence type="ECO:0000313" key="2">
    <source>
        <dbReference type="EMBL" id="PNS17096.1"/>
    </source>
</evidence>
<organism evidence="2 3">
    <name type="scientific">Sphaceloma murrayae</name>
    <dbReference type="NCBI Taxonomy" id="2082308"/>
    <lineage>
        <taxon>Eukaryota</taxon>
        <taxon>Fungi</taxon>
        <taxon>Dikarya</taxon>
        <taxon>Ascomycota</taxon>
        <taxon>Pezizomycotina</taxon>
        <taxon>Dothideomycetes</taxon>
        <taxon>Dothideomycetidae</taxon>
        <taxon>Myriangiales</taxon>
        <taxon>Elsinoaceae</taxon>
        <taxon>Sphaceloma</taxon>
    </lineage>
</organism>
<evidence type="ECO:0000256" key="1">
    <source>
        <dbReference type="SAM" id="MobiDB-lite"/>
    </source>
</evidence>
<name>A0A2K1QPS1_9PEZI</name>
<evidence type="ECO:0000313" key="3">
    <source>
        <dbReference type="Proteomes" id="UP000243797"/>
    </source>
</evidence>
<accession>A0A2K1QPS1</accession>
<feature type="compositionally biased region" description="Basic and acidic residues" evidence="1">
    <location>
        <begin position="79"/>
        <end position="90"/>
    </location>
</feature>
<protein>
    <submittedName>
        <fullName evidence="2">Uncharacterized protein</fullName>
    </submittedName>
</protein>
<comment type="caution">
    <text evidence="2">The sequence shown here is derived from an EMBL/GenBank/DDBJ whole genome shotgun (WGS) entry which is preliminary data.</text>
</comment>
<dbReference type="AlphaFoldDB" id="A0A2K1QPS1"/>